<feature type="region of interest" description="Disordered" evidence="1">
    <location>
        <begin position="46"/>
        <end position="72"/>
    </location>
</feature>
<proteinExistence type="predicted"/>
<evidence type="ECO:0000256" key="1">
    <source>
        <dbReference type="SAM" id="MobiDB-lite"/>
    </source>
</evidence>
<organism evidence="2 3">
    <name type="scientific">Epicoccum nigrum</name>
    <name type="common">Soil fungus</name>
    <name type="synonym">Epicoccum purpurascens</name>
    <dbReference type="NCBI Taxonomy" id="105696"/>
    <lineage>
        <taxon>Eukaryota</taxon>
        <taxon>Fungi</taxon>
        <taxon>Dikarya</taxon>
        <taxon>Ascomycota</taxon>
        <taxon>Pezizomycotina</taxon>
        <taxon>Dothideomycetes</taxon>
        <taxon>Pleosporomycetidae</taxon>
        <taxon>Pleosporales</taxon>
        <taxon>Pleosporineae</taxon>
        <taxon>Didymellaceae</taxon>
        <taxon>Epicoccum</taxon>
    </lineage>
</organism>
<accession>A0A1Y2LY13</accession>
<dbReference type="EMBL" id="KZ107847">
    <property type="protein sequence ID" value="OSS47868.1"/>
    <property type="molecule type" value="Genomic_DNA"/>
</dbReference>
<dbReference type="InParanoid" id="A0A1Y2LY13"/>
<sequence>MKAPTARSILDTVAELVRPIMLMHTHDIRYGAAHDMALLPGSDRMNDDEISAELNHSSSRKKTTRKYKGPHPRDIWSERVQSLAAQPPAYSDVISGYDDPILRPTYVCSAEVMAVLQKDGTMQDRTLDRSDPSIAKAFAAAYTKIKE</sequence>
<dbReference type="AlphaFoldDB" id="A0A1Y2LY13"/>
<protein>
    <submittedName>
        <fullName evidence="2">Uncharacterized protein</fullName>
    </submittedName>
</protein>
<name>A0A1Y2LY13_EPING</name>
<keyword evidence="3" id="KW-1185">Reference proteome</keyword>
<dbReference type="Proteomes" id="UP000193240">
    <property type="component" value="Unassembled WGS sequence"/>
</dbReference>
<reference evidence="2 3" key="1">
    <citation type="journal article" date="2017" name="Genome Announc.">
        <title>Genome sequence of the saprophytic ascomycete Epicoccum nigrum ICMP 19927 strain isolated from New Zealand.</title>
        <authorList>
            <person name="Fokin M."/>
            <person name="Fleetwood D."/>
            <person name="Weir B.S."/>
            <person name="Villas-Boas S.G."/>
        </authorList>
    </citation>
    <scope>NUCLEOTIDE SEQUENCE [LARGE SCALE GENOMIC DNA]</scope>
    <source>
        <strain evidence="2 3">ICMP 19927</strain>
    </source>
</reference>
<evidence type="ECO:0000313" key="2">
    <source>
        <dbReference type="EMBL" id="OSS47868.1"/>
    </source>
</evidence>
<gene>
    <name evidence="2" type="ORF">B5807_06463</name>
</gene>
<evidence type="ECO:0000313" key="3">
    <source>
        <dbReference type="Proteomes" id="UP000193240"/>
    </source>
</evidence>
<feature type="compositionally biased region" description="Basic residues" evidence="1">
    <location>
        <begin position="58"/>
        <end position="70"/>
    </location>
</feature>